<protein>
    <submittedName>
        <fullName evidence="1">Protein NDUFAF4</fullName>
    </submittedName>
</protein>
<dbReference type="Pfam" id="PF06784">
    <property type="entry name" value="UPF0240"/>
    <property type="match status" value="1"/>
</dbReference>
<sequence>MGIAASHLTRHFRRFNVIERTERIINKEKPIAAPLHKVDAERLKHLLENNPGMKEELANKDSTLEKNLKNIYVKSEGDLPDVYPQSKVKLPKNRDQVFTSGFLVEEPEHIPPGRYTLTQITECIADHYKDKQMYTAKVLADRIKIDEKLMGVYRMNIY</sequence>
<dbReference type="AlphaFoldDB" id="A0A2S2PWI1"/>
<accession>A0A2S2PWI1</accession>
<name>A0A2S2PWI1_9HEMI</name>
<dbReference type="PANTHER" id="PTHR13338">
    <property type="entry name" value="UPF0240 PROTEIN"/>
    <property type="match status" value="1"/>
</dbReference>
<proteinExistence type="predicted"/>
<dbReference type="PANTHER" id="PTHR13338:SF4">
    <property type="entry name" value="NADH DEHYDROGENASE [UBIQUINONE] 1 ALPHA SUBCOMPLEX ASSEMBLY FACTOR 4"/>
    <property type="match status" value="1"/>
</dbReference>
<organism evidence="1">
    <name type="scientific">Sipha flava</name>
    <name type="common">yellow sugarcane aphid</name>
    <dbReference type="NCBI Taxonomy" id="143950"/>
    <lineage>
        <taxon>Eukaryota</taxon>
        <taxon>Metazoa</taxon>
        <taxon>Ecdysozoa</taxon>
        <taxon>Arthropoda</taxon>
        <taxon>Hexapoda</taxon>
        <taxon>Insecta</taxon>
        <taxon>Pterygota</taxon>
        <taxon>Neoptera</taxon>
        <taxon>Paraneoptera</taxon>
        <taxon>Hemiptera</taxon>
        <taxon>Sternorrhyncha</taxon>
        <taxon>Aphidomorpha</taxon>
        <taxon>Aphidoidea</taxon>
        <taxon>Aphididae</taxon>
        <taxon>Sipha</taxon>
    </lineage>
</organism>
<dbReference type="GO" id="GO:0032981">
    <property type="term" value="P:mitochondrial respiratory chain complex I assembly"/>
    <property type="evidence" value="ECO:0007669"/>
    <property type="project" value="InterPro"/>
</dbReference>
<gene>
    <name evidence="1" type="ORF">g.154508</name>
</gene>
<evidence type="ECO:0000313" key="1">
    <source>
        <dbReference type="EMBL" id="MBY69714.1"/>
    </source>
</evidence>
<dbReference type="InterPro" id="IPR009622">
    <property type="entry name" value="NDUFAF4"/>
</dbReference>
<dbReference type="GO" id="GO:0005739">
    <property type="term" value="C:mitochondrion"/>
    <property type="evidence" value="ECO:0007669"/>
    <property type="project" value="TreeGrafter"/>
</dbReference>
<reference evidence="1" key="1">
    <citation type="submission" date="2018-04" db="EMBL/GenBank/DDBJ databases">
        <title>Transcriptome assembly of Sipha flava.</title>
        <authorList>
            <person name="Scully E.D."/>
            <person name="Geib S.M."/>
            <person name="Palmer N.A."/>
            <person name="Koch K."/>
            <person name="Bradshaw J."/>
            <person name="Heng-Moss T."/>
            <person name="Sarath G."/>
        </authorList>
    </citation>
    <scope>NUCLEOTIDE SEQUENCE</scope>
</reference>
<dbReference type="EMBL" id="GGMS01000511">
    <property type="protein sequence ID" value="MBY69714.1"/>
    <property type="molecule type" value="Transcribed_RNA"/>
</dbReference>